<dbReference type="Proteomes" id="UP000824219">
    <property type="component" value="Linkage Group LG15"/>
</dbReference>
<feature type="compositionally biased region" description="Low complexity" evidence="2">
    <location>
        <begin position="28"/>
        <end position="37"/>
    </location>
</feature>
<feature type="compositionally biased region" description="Polar residues" evidence="2">
    <location>
        <begin position="143"/>
        <end position="153"/>
    </location>
</feature>
<dbReference type="AlphaFoldDB" id="A0A9D3SH71"/>
<dbReference type="InterPro" id="IPR025741">
    <property type="entry name" value="FAM110_C"/>
</dbReference>
<reference evidence="5 6" key="1">
    <citation type="submission" date="2021-06" db="EMBL/GenBank/DDBJ databases">
        <title>Chromosome-level genome assembly of the red-tail catfish (Hemibagrus wyckioides).</title>
        <authorList>
            <person name="Shao F."/>
        </authorList>
    </citation>
    <scope>NUCLEOTIDE SEQUENCE [LARGE SCALE GENOMIC DNA]</scope>
    <source>
        <strain evidence="5">EC202008001</strain>
        <tissue evidence="5">Blood</tissue>
    </source>
</reference>
<dbReference type="InterPro" id="IPR025739">
    <property type="entry name" value="FAM110_N"/>
</dbReference>
<evidence type="ECO:0000256" key="2">
    <source>
        <dbReference type="SAM" id="MobiDB-lite"/>
    </source>
</evidence>
<feature type="domain" description="Centrosome-associated FAM110 C-terminal" evidence="3">
    <location>
        <begin position="205"/>
        <end position="315"/>
    </location>
</feature>
<dbReference type="OrthoDB" id="10028183at2759"/>
<evidence type="ECO:0008006" key="7">
    <source>
        <dbReference type="Google" id="ProtNLM"/>
    </source>
</evidence>
<evidence type="ECO:0000256" key="1">
    <source>
        <dbReference type="ARBA" id="ARBA00010576"/>
    </source>
</evidence>
<organism evidence="5 6">
    <name type="scientific">Hemibagrus wyckioides</name>
    <dbReference type="NCBI Taxonomy" id="337641"/>
    <lineage>
        <taxon>Eukaryota</taxon>
        <taxon>Metazoa</taxon>
        <taxon>Chordata</taxon>
        <taxon>Craniata</taxon>
        <taxon>Vertebrata</taxon>
        <taxon>Euteleostomi</taxon>
        <taxon>Actinopterygii</taxon>
        <taxon>Neopterygii</taxon>
        <taxon>Teleostei</taxon>
        <taxon>Ostariophysi</taxon>
        <taxon>Siluriformes</taxon>
        <taxon>Bagridae</taxon>
        <taxon>Hemibagrus</taxon>
    </lineage>
</organism>
<feature type="region of interest" description="Disordered" evidence="2">
    <location>
        <begin position="23"/>
        <end position="110"/>
    </location>
</feature>
<dbReference type="Pfam" id="PF14160">
    <property type="entry name" value="FAM110_C"/>
    <property type="match status" value="1"/>
</dbReference>
<dbReference type="EMBL" id="JAHKSW010000015">
    <property type="protein sequence ID" value="KAG7323750.1"/>
    <property type="molecule type" value="Genomic_DNA"/>
</dbReference>
<protein>
    <recommendedName>
        <fullName evidence="7">Family with sequence similarity 110 member C</fullName>
    </recommendedName>
</protein>
<gene>
    <name evidence="5" type="ORF">KOW79_013452</name>
</gene>
<feature type="region of interest" description="Disordered" evidence="2">
    <location>
        <begin position="132"/>
        <end position="213"/>
    </location>
</feature>
<proteinExistence type="inferred from homology"/>
<feature type="compositionally biased region" description="Basic and acidic residues" evidence="2">
    <location>
        <begin position="181"/>
        <end position="213"/>
    </location>
</feature>
<evidence type="ECO:0000313" key="6">
    <source>
        <dbReference type="Proteomes" id="UP000824219"/>
    </source>
</evidence>
<dbReference type="InterPro" id="IPR025740">
    <property type="entry name" value="FAM110"/>
</dbReference>
<evidence type="ECO:0000259" key="3">
    <source>
        <dbReference type="Pfam" id="PF14160"/>
    </source>
</evidence>
<dbReference type="PANTHER" id="PTHR14758">
    <property type="entry name" value="AGAP005440-PA"/>
    <property type="match status" value="1"/>
</dbReference>
<comment type="caution">
    <text evidence="5">The sequence shown here is derived from an EMBL/GenBank/DDBJ whole genome shotgun (WGS) entry which is preliminary data.</text>
</comment>
<feature type="compositionally biased region" description="Basic and acidic residues" evidence="2">
    <location>
        <begin position="161"/>
        <end position="173"/>
    </location>
</feature>
<name>A0A9D3SH71_9TELE</name>
<feature type="compositionally biased region" description="Polar residues" evidence="2">
    <location>
        <begin position="44"/>
        <end position="62"/>
    </location>
</feature>
<accession>A0A9D3SH71</accession>
<sequence>MLGASRILEKGPGYLRKQMELEREGKARASAAERLAATKPNYVKSPQVTSSPSAPESDTGTGSPCGRGCTDRSAPDPGRSACEQEDINTVKRNSSKKRPDSILLYRQKCDLQRGVPGANYRRKRTLLKSLRERNIAGAPVSPAQGNASSSGSDQAHEEEEEKKKEVDKDKDNSNENGPVLRRPERVNLARRAIEGGGSESERARKGVSRSHSDISSRYSKNFADFDAFFKYCGLESDVVESMGQENFSSRSDEHELSHAKIRSVSMAMSDGEISHTSGDIDGLQEEEVKETRPQGSSVIERNARVIKWLYSCRNASQSGKTLRDLD</sequence>
<keyword evidence="6" id="KW-1185">Reference proteome</keyword>
<feature type="region of interest" description="Disordered" evidence="2">
    <location>
        <begin position="265"/>
        <end position="296"/>
    </location>
</feature>
<evidence type="ECO:0000313" key="5">
    <source>
        <dbReference type="EMBL" id="KAG7323750.1"/>
    </source>
</evidence>
<dbReference type="Pfam" id="PF14161">
    <property type="entry name" value="FAM110_N"/>
    <property type="match status" value="1"/>
</dbReference>
<feature type="domain" description="Centrosome-associated FAM110 N-terminal" evidence="4">
    <location>
        <begin position="6"/>
        <end position="55"/>
    </location>
</feature>
<evidence type="ECO:0000259" key="4">
    <source>
        <dbReference type="Pfam" id="PF14161"/>
    </source>
</evidence>
<comment type="similarity">
    <text evidence="1">Belongs to the FAM110 family.</text>
</comment>
<dbReference type="PANTHER" id="PTHR14758:SF5">
    <property type="entry name" value="PROTEIN FAM110C"/>
    <property type="match status" value="1"/>
</dbReference>